<dbReference type="Pfam" id="PF07690">
    <property type="entry name" value="MFS_1"/>
    <property type="match status" value="2"/>
</dbReference>
<evidence type="ECO:0000256" key="3">
    <source>
        <dbReference type="ARBA" id="ARBA00022475"/>
    </source>
</evidence>
<keyword evidence="6 7" id="KW-0472">Membrane</keyword>
<dbReference type="Gene3D" id="1.20.1720.10">
    <property type="entry name" value="Multidrug resistance protein D"/>
    <property type="match status" value="1"/>
</dbReference>
<dbReference type="RefSeq" id="WP_245797503.1">
    <property type="nucleotide sequence ID" value="NZ_CP009247.1"/>
</dbReference>
<feature type="transmembrane region" description="Helical" evidence="7">
    <location>
        <begin position="417"/>
        <end position="436"/>
    </location>
</feature>
<feature type="transmembrane region" description="Helical" evidence="7">
    <location>
        <begin position="448"/>
        <end position="471"/>
    </location>
</feature>
<keyword evidence="2" id="KW-0813">Transport</keyword>
<dbReference type="GO" id="GO:0005886">
    <property type="term" value="C:plasma membrane"/>
    <property type="evidence" value="ECO:0007669"/>
    <property type="project" value="UniProtKB-SubCell"/>
</dbReference>
<comment type="subcellular location">
    <subcellularLocation>
        <location evidence="1">Cell membrane</location>
        <topology evidence="1">Multi-pass membrane protein</topology>
    </subcellularLocation>
</comment>
<dbReference type="PRINTS" id="PR01036">
    <property type="entry name" value="TCRTETB"/>
</dbReference>
<feature type="transmembrane region" description="Helical" evidence="7">
    <location>
        <begin position="176"/>
        <end position="198"/>
    </location>
</feature>
<dbReference type="EMBL" id="CP009247">
    <property type="protein sequence ID" value="APT89002.1"/>
    <property type="molecule type" value="Genomic_DNA"/>
</dbReference>
<dbReference type="InterPro" id="IPR020846">
    <property type="entry name" value="MFS_dom"/>
</dbReference>
<evidence type="ECO:0000256" key="5">
    <source>
        <dbReference type="ARBA" id="ARBA00022989"/>
    </source>
</evidence>
<keyword evidence="4 7" id="KW-0812">Transmembrane</keyword>
<dbReference type="NCBIfam" id="TIGR00711">
    <property type="entry name" value="efflux_EmrB"/>
    <property type="match status" value="1"/>
</dbReference>
<feature type="transmembrane region" description="Helical" evidence="7">
    <location>
        <begin position="148"/>
        <end position="170"/>
    </location>
</feature>
<dbReference type="Gene3D" id="1.20.1250.20">
    <property type="entry name" value="MFS general substrate transporter like domains"/>
    <property type="match status" value="1"/>
</dbReference>
<feature type="transmembrane region" description="Helical" evidence="7">
    <location>
        <begin position="284"/>
        <end position="304"/>
    </location>
</feature>
<evidence type="ECO:0000313" key="9">
    <source>
        <dbReference type="EMBL" id="APT89002.1"/>
    </source>
</evidence>
<sequence length="480" mass="50266">MSPTHHDVVRDEDLPLPLERCWPALVVLCVGFFMMLLDQTIVAVATPHIQAEMSASYNQVIWVTSVYLLCFAVPLLFTGRLGDRFGPRTMYCAGMCLFTVSSLACGLAPGMTALIVARGVQGLSAAMLSPQTMSVINRIFPRSHLGTALGVWGATAGLAGMAGPIFGGIITQLWGWQWVFFINVPIGVAVVAFAWRVVPEFPRLERRLDATSVLLSLVAVFLLVFGLQQGQGAGWAPWIFAVVAAGLVVGAVFFAQQRRAERRGLEPLVPLRVFRNRNFSGGNASIFMMGMTVAGIPLPLMLYFQQVHHLSPLTSGLMMICQAGVSAALSPVVGRLVDRHNPARLCAAGFAVLSAGITLLCAAMSASGSLILIGLALVGIGVGNAFVWAPNSRITMGDLPPDLLGAGSGVYNTTRQLGAVLGTAAIGAVLQIGLAAEAAAGAAEPSGVPFGVALSLAAVATAAAAVISLTARDPHELDRD</sequence>
<dbReference type="Proteomes" id="UP000185434">
    <property type="component" value="Chromosome"/>
</dbReference>
<dbReference type="KEGG" id="cfk:CFRA_06800"/>
<dbReference type="SUPFAM" id="SSF103473">
    <property type="entry name" value="MFS general substrate transporter"/>
    <property type="match status" value="1"/>
</dbReference>
<feature type="transmembrane region" description="Helical" evidence="7">
    <location>
        <begin position="21"/>
        <end position="45"/>
    </location>
</feature>
<reference evidence="9 10" key="1">
    <citation type="submission" date="2014-08" db="EMBL/GenBank/DDBJ databases">
        <title>Complete genome sequence of Corynebacterium frankenforstense ST18(T) (=DSM 45800(T)), isolated from raw cow milk.</title>
        <authorList>
            <person name="Ruckert C."/>
            <person name="Albersmeier A."/>
            <person name="Winkler A."/>
            <person name="Lipski A."/>
            <person name="Kalinowski J."/>
        </authorList>
    </citation>
    <scope>NUCLEOTIDE SEQUENCE [LARGE SCALE GENOMIC DNA]</scope>
    <source>
        <strain evidence="9 10">ST18</strain>
    </source>
</reference>
<dbReference type="AlphaFoldDB" id="A0A1L7CT16"/>
<dbReference type="InterPro" id="IPR004638">
    <property type="entry name" value="EmrB-like"/>
</dbReference>
<feature type="domain" description="Major facilitator superfamily (MFS) profile" evidence="8">
    <location>
        <begin position="24"/>
        <end position="475"/>
    </location>
</feature>
<keyword evidence="10" id="KW-1185">Reference proteome</keyword>
<dbReference type="PANTHER" id="PTHR42718">
    <property type="entry name" value="MAJOR FACILITATOR SUPERFAMILY MULTIDRUG TRANSPORTER MFSC"/>
    <property type="match status" value="1"/>
</dbReference>
<dbReference type="CDD" id="cd17321">
    <property type="entry name" value="MFS_MMR_MDR_like"/>
    <property type="match status" value="1"/>
</dbReference>
<name>A0A1L7CT16_9CORY</name>
<feature type="transmembrane region" description="Helical" evidence="7">
    <location>
        <begin position="371"/>
        <end position="389"/>
    </location>
</feature>
<evidence type="ECO:0000256" key="6">
    <source>
        <dbReference type="ARBA" id="ARBA00023136"/>
    </source>
</evidence>
<feature type="transmembrane region" description="Helical" evidence="7">
    <location>
        <begin position="310"/>
        <end position="333"/>
    </location>
</feature>
<evidence type="ECO:0000259" key="8">
    <source>
        <dbReference type="PROSITE" id="PS50850"/>
    </source>
</evidence>
<feature type="transmembrane region" description="Helical" evidence="7">
    <location>
        <begin position="345"/>
        <end position="365"/>
    </location>
</feature>
<organism evidence="9 10">
    <name type="scientific">Corynebacterium frankenforstense DSM 45800</name>
    <dbReference type="NCBI Taxonomy" id="1437875"/>
    <lineage>
        <taxon>Bacteria</taxon>
        <taxon>Bacillati</taxon>
        <taxon>Actinomycetota</taxon>
        <taxon>Actinomycetes</taxon>
        <taxon>Mycobacteriales</taxon>
        <taxon>Corynebacteriaceae</taxon>
        <taxon>Corynebacterium</taxon>
    </lineage>
</organism>
<dbReference type="GO" id="GO:0022857">
    <property type="term" value="F:transmembrane transporter activity"/>
    <property type="evidence" value="ECO:0007669"/>
    <property type="project" value="InterPro"/>
</dbReference>
<protein>
    <submittedName>
        <fullName evidence="9">Membrane protein</fullName>
    </submittedName>
</protein>
<keyword evidence="5 7" id="KW-1133">Transmembrane helix</keyword>
<feature type="transmembrane region" description="Helical" evidence="7">
    <location>
        <begin position="57"/>
        <end position="77"/>
    </location>
</feature>
<accession>A0A1L7CT16</accession>
<proteinExistence type="predicted"/>
<feature type="transmembrane region" description="Helical" evidence="7">
    <location>
        <begin position="235"/>
        <end position="255"/>
    </location>
</feature>
<keyword evidence="3" id="KW-1003">Cell membrane</keyword>
<dbReference type="PROSITE" id="PS50850">
    <property type="entry name" value="MFS"/>
    <property type="match status" value="1"/>
</dbReference>
<evidence type="ECO:0000256" key="1">
    <source>
        <dbReference type="ARBA" id="ARBA00004651"/>
    </source>
</evidence>
<dbReference type="InterPro" id="IPR036259">
    <property type="entry name" value="MFS_trans_sf"/>
</dbReference>
<dbReference type="InterPro" id="IPR011701">
    <property type="entry name" value="MFS"/>
</dbReference>
<dbReference type="PANTHER" id="PTHR42718:SF42">
    <property type="entry name" value="EXPORT PROTEIN"/>
    <property type="match status" value="1"/>
</dbReference>
<gene>
    <name evidence="9" type="ORF">CFRA_06800</name>
</gene>
<evidence type="ECO:0000313" key="10">
    <source>
        <dbReference type="Proteomes" id="UP000185434"/>
    </source>
</evidence>
<dbReference type="STRING" id="1437875.CFRA_06800"/>
<feature type="transmembrane region" description="Helical" evidence="7">
    <location>
        <begin position="210"/>
        <end position="229"/>
    </location>
</feature>
<evidence type="ECO:0000256" key="4">
    <source>
        <dbReference type="ARBA" id="ARBA00022692"/>
    </source>
</evidence>
<evidence type="ECO:0000256" key="7">
    <source>
        <dbReference type="SAM" id="Phobius"/>
    </source>
</evidence>
<feature type="transmembrane region" description="Helical" evidence="7">
    <location>
        <begin position="89"/>
        <end position="109"/>
    </location>
</feature>
<evidence type="ECO:0000256" key="2">
    <source>
        <dbReference type="ARBA" id="ARBA00022448"/>
    </source>
</evidence>